<dbReference type="InterPro" id="IPR016024">
    <property type="entry name" value="ARM-type_fold"/>
</dbReference>
<proteinExistence type="predicted"/>
<evidence type="ECO:0000313" key="4">
    <source>
        <dbReference type="Proteomes" id="UP000094043"/>
    </source>
</evidence>
<keyword evidence="2" id="KW-0963">Cytoplasm</keyword>
<evidence type="ECO:0000256" key="1">
    <source>
        <dbReference type="ARBA" id="ARBA00004496"/>
    </source>
</evidence>
<sequence length="791" mass="86309">MVATDQAELNKLLKEISKTSSVTLTYDEIHLIATSMLPSSPRSARAIAFLCLSKFMSDIEASTLDTEARKERIQGVFRSYIQSVLYKNLSAVQEVENEGNSENSDPESCVPAIYLLIALYPFVPIETTSLLETRVGDFGDIIGILLELAELPSPLQPALAELFVTAADSTSGRNLALSRATEWLKGGTKYRNTGADFNVICVAALSKLIGSNHAVETPQKQRGDVESKATPNEGEEIELTKCLMQHIEESPASSTAVQSAVEGLAVLSLKSKIKVLLASSQKFLNALIKLSPRSEKKGGSLPVTPRGSIYADDESKVFESVDTRLCYGLTTILVNLSSKRPIMSETDKQIAQLRRMAISANKNSVDEYDTESVLESIEAVNLRSKAIFAAGIVSGLSGLVRVDSKLVKEGIGILCRNLLDLQDTVNAKDLLALKLSFVREGGFKALSNVIRDLLLIATTKLDSPQSNSNFSPSTSSINVDLLPAIQALAKLIISIDPSILFPPPLQTTCLNALTPLYHLLIHPDSLSIQRFESLMALTNMATIDASIGTKIVQASLKPLGTEGFLQNKGDKNETRVMIKIEELIIDDNELTRRAAVQLMCNLASCEAGYNYLTGEDGISSLARARSRLNILMVMACVDDVSTRSAAGGTLAMITESKNACKYILMGDIASSDPLQDNVKTQFQRSPWSRIASLLEPIEEVEYDENGETIPIISSTSSVPNPELVHRGAIILYNLLEYVVDLPIEERKREKEKIKQDAIQEKLMNALNTAKEVGNEVTQPIVECTRLIREQL</sequence>
<reference evidence="3" key="3">
    <citation type="submission" date="2024-01" db="EMBL/GenBank/DDBJ databases">
        <authorList>
            <person name="Coelho M.A."/>
            <person name="David-Palma M."/>
            <person name="Shea T."/>
            <person name="Sun S."/>
            <person name="Cuomo C.A."/>
            <person name="Heitman J."/>
        </authorList>
    </citation>
    <scope>NUCLEOTIDE SEQUENCE</scope>
    <source>
        <strain evidence="3">CBS 7841</strain>
    </source>
</reference>
<dbReference type="GO" id="GO:0051879">
    <property type="term" value="F:Hsp90 protein binding"/>
    <property type="evidence" value="ECO:0007669"/>
    <property type="project" value="TreeGrafter"/>
</dbReference>
<accession>A0A1E3IB09</accession>
<dbReference type="KEGG" id="cdep:91086599"/>
<dbReference type="SUPFAM" id="SSF48371">
    <property type="entry name" value="ARM repeat"/>
    <property type="match status" value="2"/>
</dbReference>
<gene>
    <name evidence="3" type="ORF">L203_102387</name>
</gene>
<dbReference type="PANTHER" id="PTHR45994:SF1">
    <property type="entry name" value="FI21225P1"/>
    <property type="match status" value="1"/>
</dbReference>
<name>A0A1E3IB09_9TREE</name>
<dbReference type="RefSeq" id="XP_066067910.1">
    <property type="nucleotide sequence ID" value="XM_066211813.1"/>
</dbReference>
<dbReference type="GO" id="GO:0005737">
    <property type="term" value="C:cytoplasm"/>
    <property type="evidence" value="ECO:0007669"/>
    <property type="project" value="UniProtKB-SubCell"/>
</dbReference>
<dbReference type="PANTHER" id="PTHR45994">
    <property type="entry name" value="FI21225P1"/>
    <property type="match status" value="1"/>
</dbReference>
<dbReference type="EMBL" id="CP143786">
    <property type="protein sequence ID" value="WVN87210.1"/>
    <property type="molecule type" value="Genomic_DNA"/>
</dbReference>
<dbReference type="Pfam" id="PF11701">
    <property type="entry name" value="UNC45-central"/>
    <property type="match status" value="1"/>
</dbReference>
<evidence type="ECO:0000313" key="3">
    <source>
        <dbReference type="EMBL" id="WVN87210.1"/>
    </source>
</evidence>
<dbReference type="Proteomes" id="UP000094043">
    <property type="component" value="Chromosome 3"/>
</dbReference>
<comment type="subcellular location">
    <subcellularLocation>
        <location evidence="1">Cytoplasm</location>
    </subcellularLocation>
</comment>
<dbReference type="AlphaFoldDB" id="A0A1E3IB09"/>
<dbReference type="OrthoDB" id="199930at2759"/>
<dbReference type="InterPro" id="IPR024660">
    <property type="entry name" value="UCS_central_dom"/>
</dbReference>
<dbReference type="Gene3D" id="1.25.10.10">
    <property type="entry name" value="Leucine-rich Repeat Variant"/>
    <property type="match status" value="1"/>
</dbReference>
<keyword evidence="4" id="KW-1185">Reference proteome</keyword>
<reference evidence="3" key="1">
    <citation type="submission" date="2016-06" db="EMBL/GenBank/DDBJ databases">
        <authorList>
            <person name="Cuomo C."/>
            <person name="Litvintseva A."/>
            <person name="Heitman J."/>
            <person name="Chen Y."/>
            <person name="Sun S."/>
            <person name="Springer D."/>
            <person name="Dromer F."/>
            <person name="Young S."/>
            <person name="Zeng Q."/>
            <person name="Chapman S."/>
            <person name="Gujja S."/>
            <person name="Saif S."/>
            <person name="Birren B."/>
        </authorList>
    </citation>
    <scope>NUCLEOTIDE SEQUENCE</scope>
    <source>
        <strain evidence="3">CBS 7841</strain>
    </source>
</reference>
<protein>
    <submittedName>
        <fullName evidence="3">Uncharacterized protein</fullName>
    </submittedName>
</protein>
<dbReference type="VEuPathDB" id="FungiDB:L203_04845"/>
<dbReference type="InterPro" id="IPR011989">
    <property type="entry name" value="ARM-like"/>
</dbReference>
<reference evidence="3" key="2">
    <citation type="journal article" date="2022" name="Elife">
        <title>Obligate sexual reproduction of a homothallic fungus closely related to the Cryptococcus pathogenic species complex.</title>
        <authorList>
            <person name="Passer A.R."/>
            <person name="Clancey S.A."/>
            <person name="Shea T."/>
            <person name="David-Palma M."/>
            <person name="Averette A.F."/>
            <person name="Boekhout T."/>
            <person name="Porcel B.M."/>
            <person name="Nowrousian M."/>
            <person name="Cuomo C.A."/>
            <person name="Sun S."/>
            <person name="Heitman J."/>
            <person name="Coelho M.A."/>
        </authorList>
    </citation>
    <scope>NUCLEOTIDE SEQUENCE</scope>
    <source>
        <strain evidence="3">CBS 7841</strain>
    </source>
</reference>
<evidence type="ECO:0000256" key="2">
    <source>
        <dbReference type="ARBA" id="ARBA00022490"/>
    </source>
</evidence>
<organism evidence="3 4">
    <name type="scientific">Cryptococcus depauperatus CBS 7841</name>
    <dbReference type="NCBI Taxonomy" id="1295531"/>
    <lineage>
        <taxon>Eukaryota</taxon>
        <taxon>Fungi</taxon>
        <taxon>Dikarya</taxon>
        <taxon>Basidiomycota</taxon>
        <taxon>Agaricomycotina</taxon>
        <taxon>Tremellomycetes</taxon>
        <taxon>Tremellales</taxon>
        <taxon>Cryptococcaceae</taxon>
        <taxon>Cryptococcus</taxon>
    </lineage>
</organism>
<dbReference type="GeneID" id="91086599"/>